<dbReference type="InterPro" id="IPR017146">
    <property type="entry name" value="Lanti_2_LanM"/>
</dbReference>
<dbReference type="Pfam" id="PF13575">
    <property type="entry name" value="DUF4135"/>
    <property type="match status" value="1"/>
</dbReference>
<dbReference type="Proteomes" id="UP000214649">
    <property type="component" value="Unassembled WGS sequence"/>
</dbReference>
<evidence type="ECO:0000313" key="2">
    <source>
        <dbReference type="EMBL" id="SNU09192.1"/>
    </source>
</evidence>
<evidence type="ECO:0000259" key="1">
    <source>
        <dbReference type="Pfam" id="PF13575"/>
    </source>
</evidence>
<dbReference type="PIRSF" id="PIRSF037228">
    <property type="entry name" value="Lant_mod_RumM"/>
    <property type="match status" value="1"/>
</dbReference>
<organism evidence="2 3">
    <name type="scientific">Streptococcus equinus</name>
    <name type="common">Streptococcus bovis</name>
    <dbReference type="NCBI Taxonomy" id="1335"/>
    <lineage>
        <taxon>Bacteria</taxon>
        <taxon>Bacillati</taxon>
        <taxon>Bacillota</taxon>
        <taxon>Bacilli</taxon>
        <taxon>Lactobacillales</taxon>
        <taxon>Streptococcaceae</taxon>
        <taxon>Streptococcus</taxon>
    </lineage>
</organism>
<gene>
    <name evidence="2" type="ORF">SAMN05216470_1726</name>
</gene>
<dbReference type="RefSeq" id="WP_081341996.1">
    <property type="nucleotide sequence ID" value="NZ_FNKC01000001.1"/>
</dbReference>
<dbReference type="InterPro" id="IPR025410">
    <property type="entry name" value="Lant_dehyd"/>
</dbReference>
<sequence>MNKEVNLFNNYIDLIMKKYFTDVDNLFYDEVHSLILDLQMNLLIYIINKKRLLGELKGDTPEERYKYFNEVLCSKGLILKEIEESYPEIIQRTQIQVNKYIKLYKEVKDKFYRDFELLKKEKFILTDDYFVDDSKLSIKVSGDIHNGKGVCIVSYYNQKVVYKNKKIESNRFIIDFLKIINDKLEDEMVLIPDFIGRDGYYWEKYIFHKQISNINDGKKFYTNLGRLLCISYALNISDLHFENLIAFGKYPILVDVETIWNIGAFKTIAKDDSTKILIDKNYDSILNTGLLPISSLNHSFGGDTSGILGGKFLGEIRDIVNLYRDDIHIERKQIKKENYNHLPFIVKKCEVNYLEILDYIEDILNGFDEVGKILICDRGKIVKLVEKYKSKIEVRVLFRNTREYGIIQALLLSPVYSKQEKLLFKKISQKLDYYSHEELSLSEEKQLLNMDIPYFSLKANQLTICENGRRVWSLQETPEQKVSIKINKISRELLEEQKN</sequence>
<protein>
    <recommendedName>
        <fullName evidence="1">Lantibiotic biosynthesis protein dehydration domain-containing protein</fullName>
    </recommendedName>
</protein>
<name>A0A239RE93_STREI</name>
<dbReference type="AlphaFoldDB" id="A0A239RE93"/>
<evidence type="ECO:0000313" key="3">
    <source>
        <dbReference type="Proteomes" id="UP000214649"/>
    </source>
</evidence>
<proteinExistence type="predicted"/>
<accession>A0A239RE93</accession>
<feature type="domain" description="Lantibiotic biosynthesis protein dehydration" evidence="1">
    <location>
        <begin position="86"/>
        <end position="457"/>
    </location>
</feature>
<dbReference type="EMBL" id="FZRA01000006">
    <property type="protein sequence ID" value="SNU09192.1"/>
    <property type="molecule type" value="Genomic_DNA"/>
</dbReference>
<reference evidence="2 3" key="1">
    <citation type="submission" date="2017-07" db="EMBL/GenBank/DDBJ databases">
        <authorList>
            <person name="Sun Z.S."/>
            <person name="Albrecht U."/>
            <person name="Echele G."/>
            <person name="Lee C.C."/>
        </authorList>
    </citation>
    <scope>NUCLEOTIDE SEQUENCE [LARGE SCALE GENOMIC DNA]</scope>
    <source>
        <strain evidence="2 3">AR3</strain>
    </source>
</reference>